<sequence>MHKRATLFKFLIPSLIGVFMFLFPMKNADGDTTIPVAYLANALNELIGYDNVVLIVVILINISALLTILFSWVVNPGYEFLRNLFRMNSIWVILRVLGAVFSLMAYFVFGPGFINSEVTGGLMLYDLLPTLFAIFLFAGILLPLLLNYGLLEFVGTMFAKIMRPLFTLPGRSTVDNLASWVGDGTVGVLLTSNQYENGYYSKREAAVIATTFSVVSITFSIVILDLIGLMDRFLLFYMTIIIAGVIAALIMPRIPPLSRIKDDYYVEGSSIDETVPSGYNPVTWGYKKALDRAHEAEGFGDFLKDGVKTVGDMWFAVLPIVMAIGTLGTIFAEYTPVFTWIGAPFVPVLELMNVPEAQAASESLFIGFTDMFLPAILIEGVSSDMTRFIIGTLSITQLIYLSEVGGVILGSKIPVGIGKLFVIFLLRTAITLPVIVVIAHIFF</sequence>
<gene>
    <name evidence="4" type="ORF">F7P68_0012360</name>
    <name evidence="3" type="ORF">SN16_10940</name>
</gene>
<organism evidence="3 5">
    <name type="scientific">Salinicoccus roseus</name>
    <dbReference type="NCBI Taxonomy" id="45670"/>
    <lineage>
        <taxon>Bacteria</taxon>
        <taxon>Bacillati</taxon>
        <taxon>Bacillota</taxon>
        <taxon>Bacilli</taxon>
        <taxon>Bacillales</taxon>
        <taxon>Staphylococcaceae</taxon>
        <taxon>Salinicoccus</taxon>
    </lineage>
</organism>
<dbReference type="Pfam" id="PF07670">
    <property type="entry name" value="Gate"/>
    <property type="match status" value="1"/>
</dbReference>
<comment type="caution">
    <text evidence="3">The sequence shown here is derived from an EMBL/GenBank/DDBJ whole genome shotgun (WGS) entry which is preliminary data.</text>
</comment>
<reference evidence="6" key="2">
    <citation type="submission" date="2020-04" db="EMBL/GenBank/DDBJ databases">
        <title>Genome analysis and biological profiling of marine Cellulosimicrobium funkei MOSEL-ME6.</title>
        <authorList>
            <person name="Tanveer F."/>
            <person name="Xie Y."/>
            <person name="Shinwari Z.K."/>
        </authorList>
    </citation>
    <scope>NUCLEOTIDE SEQUENCE [LARGE SCALE GENOMIC DNA]</scope>
    <source>
        <strain evidence="6">MOSEL-ME25</strain>
    </source>
</reference>
<dbReference type="Proteomes" id="UP000031546">
    <property type="component" value="Unassembled WGS sequence"/>
</dbReference>
<evidence type="ECO:0000256" key="1">
    <source>
        <dbReference type="SAM" id="Phobius"/>
    </source>
</evidence>
<evidence type="ECO:0000313" key="6">
    <source>
        <dbReference type="Proteomes" id="UP000527860"/>
    </source>
</evidence>
<keyword evidence="6" id="KW-1185">Reference proteome</keyword>
<dbReference type="EMBL" id="JXII01000009">
    <property type="protein sequence ID" value="KIH70016.1"/>
    <property type="molecule type" value="Genomic_DNA"/>
</dbReference>
<feature type="transmembrane region" description="Helical" evidence="1">
    <location>
        <begin position="205"/>
        <end position="227"/>
    </location>
</feature>
<dbReference type="AlphaFoldDB" id="A0A0C2HKA9"/>
<proteinExistence type="predicted"/>
<feature type="transmembrane region" description="Helical" evidence="1">
    <location>
        <begin position="233"/>
        <end position="251"/>
    </location>
</feature>
<keyword evidence="1" id="KW-0472">Membrane</keyword>
<dbReference type="Proteomes" id="UP000527860">
    <property type="component" value="Unassembled WGS sequence"/>
</dbReference>
<dbReference type="RefSeq" id="WP_040106657.1">
    <property type="nucleotide sequence ID" value="NZ_JABEVU030000001.1"/>
</dbReference>
<dbReference type="OrthoDB" id="1633380at2"/>
<evidence type="ECO:0000313" key="4">
    <source>
        <dbReference type="EMBL" id="MDB0581317.1"/>
    </source>
</evidence>
<evidence type="ECO:0000313" key="5">
    <source>
        <dbReference type="Proteomes" id="UP000031546"/>
    </source>
</evidence>
<feature type="transmembrane region" description="Helical" evidence="1">
    <location>
        <begin position="90"/>
        <end position="109"/>
    </location>
</feature>
<feature type="domain" description="Nucleoside transporter/FeoB GTPase Gate" evidence="2">
    <location>
        <begin position="130"/>
        <end position="229"/>
    </location>
</feature>
<reference evidence="3 5" key="1">
    <citation type="submission" date="2015-01" db="EMBL/GenBank/DDBJ databases">
        <title>Genome sequences of high lactate-tolerant strain Salinicoccus roseus W12 with industrial interest.</title>
        <authorList>
            <person name="Wang H."/>
            <person name="Yu B."/>
        </authorList>
    </citation>
    <scope>NUCLEOTIDE SEQUENCE [LARGE SCALE GENOMIC DNA]</scope>
    <source>
        <strain evidence="3 5">W12</strain>
    </source>
</reference>
<keyword evidence="1" id="KW-1133">Transmembrane helix</keyword>
<feature type="transmembrane region" description="Helical" evidence="1">
    <location>
        <begin position="7"/>
        <end position="25"/>
    </location>
</feature>
<feature type="transmembrane region" description="Helical" evidence="1">
    <location>
        <begin position="52"/>
        <end position="78"/>
    </location>
</feature>
<reference evidence="4" key="3">
    <citation type="submission" date="2020-04" db="EMBL/GenBank/DDBJ databases">
        <authorList>
            <person name="Tanveer F."/>
            <person name="Xie Y."/>
            <person name="Shinwari Z.K."/>
        </authorList>
    </citation>
    <scope>NUCLEOTIDE SEQUENCE</scope>
    <source>
        <strain evidence="4">MOSEL-ME25</strain>
    </source>
</reference>
<protein>
    <submittedName>
        <fullName evidence="3">Membrane protein</fullName>
    </submittedName>
    <submittedName>
        <fullName evidence="4">YjiH family protein</fullName>
    </submittedName>
</protein>
<name>A0A0C2HKA9_9STAP</name>
<keyword evidence="1" id="KW-0812">Transmembrane</keyword>
<evidence type="ECO:0000313" key="3">
    <source>
        <dbReference type="EMBL" id="KIH70016.1"/>
    </source>
</evidence>
<dbReference type="InterPro" id="IPR011642">
    <property type="entry name" value="Gate_dom"/>
</dbReference>
<feature type="transmembrane region" description="Helical" evidence="1">
    <location>
        <begin position="388"/>
        <end position="409"/>
    </location>
</feature>
<feature type="transmembrane region" description="Helical" evidence="1">
    <location>
        <begin position="421"/>
        <end position="442"/>
    </location>
</feature>
<dbReference type="GeneID" id="77846068"/>
<feature type="transmembrane region" description="Helical" evidence="1">
    <location>
        <begin position="313"/>
        <end position="331"/>
    </location>
</feature>
<accession>A0A0C2HKA9</accession>
<dbReference type="EMBL" id="JABEVU030000001">
    <property type="protein sequence ID" value="MDB0581317.1"/>
    <property type="molecule type" value="Genomic_DNA"/>
</dbReference>
<feature type="transmembrane region" description="Helical" evidence="1">
    <location>
        <begin position="129"/>
        <end position="154"/>
    </location>
</feature>
<evidence type="ECO:0000259" key="2">
    <source>
        <dbReference type="Pfam" id="PF07670"/>
    </source>
</evidence>
<reference evidence="4 6" key="4">
    <citation type="submission" date="2022-12" db="EMBL/GenBank/DDBJ databases">
        <title>Genome analysis and biological profiling of marine Salinicoccus roseus MOSEL-ME25.</title>
        <authorList>
            <person name="Mirza F.T."/>
            <person name="Xie Y."/>
            <person name="Shinwari Z.K."/>
        </authorList>
    </citation>
    <scope>NUCLEOTIDE SEQUENCE [LARGE SCALE GENOMIC DNA]</scope>
    <source>
        <strain evidence="4 6">MOSEL-ME25</strain>
    </source>
</reference>
<dbReference type="STRING" id="45670.SN16_10940"/>
<feature type="transmembrane region" description="Helical" evidence="1">
    <location>
        <begin position="364"/>
        <end position="382"/>
    </location>
</feature>